<proteinExistence type="predicted"/>
<evidence type="ECO:0000256" key="3">
    <source>
        <dbReference type="SAM" id="SignalP"/>
    </source>
</evidence>
<evidence type="ECO:0000313" key="6">
    <source>
        <dbReference type="Proteomes" id="UP000003340"/>
    </source>
</evidence>
<dbReference type="AlphaFoldDB" id="C0EEJ7"/>
<dbReference type="InterPro" id="IPR018391">
    <property type="entry name" value="PQQ_b-propeller_rpt"/>
</dbReference>
<dbReference type="Proteomes" id="UP000003340">
    <property type="component" value="Unassembled WGS sequence"/>
</dbReference>
<keyword evidence="1" id="KW-0175">Coiled coil</keyword>
<keyword evidence="2" id="KW-0472">Membrane</keyword>
<evidence type="ECO:0000256" key="1">
    <source>
        <dbReference type="SAM" id="Coils"/>
    </source>
</evidence>
<evidence type="ECO:0000256" key="2">
    <source>
        <dbReference type="SAM" id="Phobius"/>
    </source>
</evidence>
<dbReference type="PANTHER" id="PTHR34512:SF30">
    <property type="entry name" value="OUTER MEMBRANE PROTEIN ASSEMBLY FACTOR BAMB"/>
    <property type="match status" value="1"/>
</dbReference>
<reference evidence="5 6" key="2">
    <citation type="submission" date="2009-02" db="EMBL/GenBank/DDBJ databases">
        <title>Draft genome sequence of Clostridium methylpentosum (DSM 5476).</title>
        <authorList>
            <person name="Sudarsanam P."/>
            <person name="Ley R."/>
            <person name="Guruge J."/>
            <person name="Turnbaugh P.J."/>
            <person name="Mahowald M."/>
            <person name="Liep D."/>
            <person name="Gordon J."/>
        </authorList>
    </citation>
    <scope>NUCLEOTIDE SEQUENCE [LARGE SCALE GENOMIC DNA]</scope>
    <source>
        <strain evidence="5 6">DSM 5476</strain>
    </source>
</reference>
<dbReference type="STRING" id="537013.CLOSTMETH_02288"/>
<dbReference type="InterPro" id="IPR002372">
    <property type="entry name" value="PQQ_rpt_dom"/>
</dbReference>
<dbReference type="SUPFAM" id="SSF50998">
    <property type="entry name" value="Quinoprotein alcohol dehydrogenase-like"/>
    <property type="match status" value="1"/>
</dbReference>
<evidence type="ECO:0000259" key="4">
    <source>
        <dbReference type="Pfam" id="PF13360"/>
    </source>
</evidence>
<organism evidence="5 6">
    <name type="scientific">[Clostridium] methylpentosum DSM 5476</name>
    <dbReference type="NCBI Taxonomy" id="537013"/>
    <lineage>
        <taxon>Bacteria</taxon>
        <taxon>Bacillati</taxon>
        <taxon>Bacillota</taxon>
        <taxon>Clostridia</taxon>
        <taxon>Eubacteriales</taxon>
        <taxon>Oscillospiraceae</taxon>
        <taxon>Oscillospiraceae incertae sedis</taxon>
    </lineage>
</organism>
<dbReference type="HOGENOM" id="CLU_345379_0_0_9"/>
<dbReference type="SMART" id="SM00564">
    <property type="entry name" value="PQQ"/>
    <property type="match status" value="3"/>
</dbReference>
<evidence type="ECO:0000313" key="5">
    <source>
        <dbReference type="EMBL" id="EEG30095.1"/>
    </source>
</evidence>
<gene>
    <name evidence="5" type="ORF">CLOSTMETH_02288</name>
</gene>
<dbReference type="Gene3D" id="2.130.10.10">
    <property type="entry name" value="YVTN repeat-like/Quinoprotein amine dehydrogenase"/>
    <property type="match status" value="2"/>
</dbReference>
<reference evidence="5 6" key="1">
    <citation type="submission" date="2009-01" db="EMBL/GenBank/DDBJ databases">
        <authorList>
            <person name="Fulton L."/>
            <person name="Clifton S."/>
            <person name="Fulton B."/>
            <person name="Xu J."/>
            <person name="Minx P."/>
            <person name="Pepin K.H."/>
            <person name="Johnson M."/>
            <person name="Bhonagiri V."/>
            <person name="Nash W.E."/>
            <person name="Mardis E.R."/>
            <person name="Wilson R.K."/>
        </authorList>
    </citation>
    <scope>NUCLEOTIDE SEQUENCE [LARGE SCALE GENOMIC DNA]</scope>
    <source>
        <strain evidence="5 6">DSM 5476</strain>
    </source>
</reference>
<sequence length="818" mass="88542">MKTMSKRLSAVLLACALTISSFVSVTAAQTAPAKTTLSWEQFLGNETLRGVSDAKTPTSGDDLKKNWEVDLSTSASDWAATPGTPIVVGDYVYCYIKNQIHKIDSNTGEIVKSAEAPGKSMFFITIAYGDGKIFVPRESSDKNYVIAYDADTLEKLFETEAIPGAQLQSPVIYHDGYIYLGSRAGSPEYVCFSTEDTDPSTPDEVVEAAWSQAAPEGSLGFGWIGAAFKGDTCFFADASGTVYSVNAKTGALIDSFKLPNNETVTSTLNYYEKNNRLYISSNGGSAVVRSYEVNKDGSLNQDSMKMYNSGWSGGGTQSSPVIYNDRLYLGGGGGTMGSAEPFHVVDANTMQEIYTVEGLVTKGSAAITTAYATEENGNQVYAYLVPYAPQGDSSVMYILKDKENQTEPDVEIVQNVGEKQYCSQSMAIDKNGNLVFYNDAKKLYSFGRADEASRAVTGEDVEQQISRLPEVDSFEYYNEFEVKRIQERYNNLSDVEQAKVTSIQKLEDILAVSSQDPIERMEQGIASIPALDEITLNDQSKIQTLYTAYNNFSAEDQAKVSGADKLLAAYAKIAELRDEELVNSLIADIDALPAVEALTKTNDEASVSGLTARYNELSSALQEKVSNADKLEKAAARIEEIKQQLEQVDALIKEKLQGVKLTMDNIGLIDEIDKAAEGLAQSDLETLSSYSGIFQPAKRTAVNLLIQNKLMQDGKQITVTADNAAELTAVIEKIEGYYATLNEAQLRRVENYEVVAAVKADLEKLNASSNSSSSQGGSNNSGKLPVTGEAAGVLAGSVVLTAALCAAFVLRKRRGNNE</sequence>
<name>C0EEJ7_9FIRM</name>
<feature type="coiled-coil region" evidence="1">
    <location>
        <begin position="614"/>
        <end position="658"/>
    </location>
</feature>
<keyword evidence="3" id="KW-0732">Signal</keyword>
<keyword evidence="2" id="KW-1133">Transmembrane helix</keyword>
<comment type="caution">
    <text evidence="5">The sequence shown here is derived from an EMBL/GenBank/DDBJ whole genome shotgun (WGS) entry which is preliminary data.</text>
</comment>
<keyword evidence="2" id="KW-0812">Transmembrane</keyword>
<feature type="signal peptide" evidence="3">
    <location>
        <begin position="1"/>
        <end position="27"/>
    </location>
</feature>
<dbReference type="Pfam" id="PF13360">
    <property type="entry name" value="PQQ_2"/>
    <property type="match status" value="1"/>
</dbReference>
<feature type="domain" description="Pyrrolo-quinoline quinone repeat" evidence="4">
    <location>
        <begin position="67"/>
        <end position="266"/>
    </location>
</feature>
<feature type="chain" id="PRO_5039328102" evidence="3">
    <location>
        <begin position="28"/>
        <end position="818"/>
    </location>
</feature>
<dbReference type="EMBL" id="ACEC01000074">
    <property type="protein sequence ID" value="EEG30095.1"/>
    <property type="molecule type" value="Genomic_DNA"/>
</dbReference>
<feature type="transmembrane region" description="Helical" evidence="2">
    <location>
        <begin position="790"/>
        <end position="810"/>
    </location>
</feature>
<protein>
    <submittedName>
        <fullName evidence="5">LPXTG-motif cell wall anchor domain protein</fullName>
    </submittedName>
</protein>
<keyword evidence="6" id="KW-1185">Reference proteome</keyword>
<dbReference type="PANTHER" id="PTHR34512">
    <property type="entry name" value="CELL SURFACE PROTEIN"/>
    <property type="match status" value="1"/>
</dbReference>
<dbReference type="eggNOG" id="COG1520">
    <property type="taxonomic scope" value="Bacteria"/>
</dbReference>
<dbReference type="CDD" id="cd10276">
    <property type="entry name" value="BamB_YfgL"/>
    <property type="match status" value="1"/>
</dbReference>
<accession>C0EEJ7</accession>
<dbReference type="InterPro" id="IPR011047">
    <property type="entry name" value="Quinoprotein_ADH-like_sf"/>
</dbReference>
<dbReference type="InterPro" id="IPR015943">
    <property type="entry name" value="WD40/YVTN_repeat-like_dom_sf"/>
</dbReference>